<reference evidence="8 9" key="1">
    <citation type="submission" date="2018-05" db="EMBL/GenBank/DDBJ databases">
        <title>Draft genome of Methanospirillum lacunae Ki8-1.</title>
        <authorList>
            <person name="Dueholm M.S."/>
            <person name="Nielsen P.H."/>
            <person name="Bakmann L.F."/>
            <person name="Otzen D.E."/>
        </authorList>
    </citation>
    <scope>NUCLEOTIDE SEQUENCE [LARGE SCALE GENOMIC DNA]</scope>
    <source>
        <strain evidence="8 9">Ki8-1</strain>
    </source>
</reference>
<feature type="transmembrane region" description="Helical" evidence="6">
    <location>
        <begin position="327"/>
        <end position="344"/>
    </location>
</feature>
<dbReference type="PANTHER" id="PTHR43124">
    <property type="entry name" value="PURINE EFFLUX PUMP PBUE"/>
    <property type="match status" value="1"/>
</dbReference>
<feature type="domain" description="Major facilitator superfamily (MFS) profile" evidence="7">
    <location>
        <begin position="10"/>
        <end position="377"/>
    </location>
</feature>
<dbReference type="InterPro" id="IPR036259">
    <property type="entry name" value="MFS_trans_sf"/>
</dbReference>
<protein>
    <submittedName>
        <fullName evidence="8">MFS transporter</fullName>
    </submittedName>
</protein>
<feature type="transmembrane region" description="Helical" evidence="6">
    <location>
        <begin position="100"/>
        <end position="123"/>
    </location>
</feature>
<evidence type="ECO:0000313" key="9">
    <source>
        <dbReference type="Proteomes" id="UP000245657"/>
    </source>
</evidence>
<dbReference type="InterPro" id="IPR050189">
    <property type="entry name" value="MFS_Efflux_Transporters"/>
</dbReference>
<evidence type="ECO:0000256" key="3">
    <source>
        <dbReference type="ARBA" id="ARBA00022692"/>
    </source>
</evidence>
<keyword evidence="2" id="KW-1003">Cell membrane</keyword>
<evidence type="ECO:0000256" key="4">
    <source>
        <dbReference type="ARBA" id="ARBA00022989"/>
    </source>
</evidence>
<feature type="transmembrane region" description="Helical" evidence="6">
    <location>
        <begin position="161"/>
        <end position="183"/>
    </location>
</feature>
<evidence type="ECO:0000259" key="7">
    <source>
        <dbReference type="PROSITE" id="PS50850"/>
    </source>
</evidence>
<name>A0A2V2N5C5_9EURY</name>
<feature type="transmembrane region" description="Helical" evidence="6">
    <location>
        <begin position="252"/>
        <end position="271"/>
    </location>
</feature>
<dbReference type="AlphaFoldDB" id="A0A2V2N5C5"/>
<gene>
    <name evidence="8" type="ORF">DK846_01120</name>
</gene>
<dbReference type="GO" id="GO:0005886">
    <property type="term" value="C:plasma membrane"/>
    <property type="evidence" value="ECO:0007669"/>
    <property type="project" value="UniProtKB-SubCell"/>
</dbReference>
<evidence type="ECO:0000313" key="8">
    <source>
        <dbReference type="EMBL" id="PWR73800.1"/>
    </source>
</evidence>
<feature type="transmembrane region" description="Helical" evidence="6">
    <location>
        <begin position="48"/>
        <end position="68"/>
    </location>
</feature>
<dbReference type="Gene3D" id="1.20.1250.20">
    <property type="entry name" value="MFS general substrate transporter like domains"/>
    <property type="match status" value="1"/>
</dbReference>
<dbReference type="PROSITE" id="PS50850">
    <property type="entry name" value="MFS"/>
    <property type="match status" value="1"/>
</dbReference>
<evidence type="ECO:0000256" key="1">
    <source>
        <dbReference type="ARBA" id="ARBA00004651"/>
    </source>
</evidence>
<proteinExistence type="predicted"/>
<accession>A0A2V2N5C5</accession>
<comment type="subcellular location">
    <subcellularLocation>
        <location evidence="1">Cell membrane</location>
        <topology evidence="1">Multi-pass membrane protein</topology>
    </subcellularLocation>
</comment>
<feature type="transmembrane region" description="Helical" evidence="6">
    <location>
        <begin position="350"/>
        <end position="375"/>
    </location>
</feature>
<feature type="transmembrane region" description="Helical" evidence="6">
    <location>
        <begin position="222"/>
        <end position="240"/>
    </location>
</feature>
<dbReference type="PANTHER" id="PTHR43124:SF9">
    <property type="entry name" value="SUGAR TRANSPORT FAMILY PROTEIN"/>
    <property type="match status" value="1"/>
</dbReference>
<comment type="caution">
    <text evidence="8">The sequence shown here is derived from an EMBL/GenBank/DDBJ whole genome shotgun (WGS) entry which is preliminary data.</text>
</comment>
<sequence length="389" mass="41496">MSNKIGDEMTRSNLFLFSLFFGVASLMALSNAIIPILPSLNGALQIQAFIYSAYFFGAMITTLPGGIISDRIGQFRVVTAGMILTVLSGVFLAMVSDPVLILLIRLAEGVGAGLFVSASLSWINYQKEHARFSGIFMALLNLGLLLGLVGGGWITSIFGDLTAGIIFFTIISVVPVISLLFCFGIRNPDFTDTSALAREDSQQGWHPLFSDVSNMIRRQAPLWFSVIVLLGITGFVQALYPDLSGLPAAEVGTALAVMNLATIISSIAAPWFRIEPVLLIRISAVLMAILVLVFVQYPSSIFIMGFVAGLVMISQIRYLAMAERKQGVAMGLYTTASYAGMTFLPSIGGYIAGFFSVSVAASLIALLAGICVITIGSCKCRGFDGSNEA</sequence>
<keyword evidence="4 6" id="KW-1133">Transmembrane helix</keyword>
<dbReference type="SUPFAM" id="SSF103473">
    <property type="entry name" value="MFS general substrate transporter"/>
    <property type="match status" value="1"/>
</dbReference>
<keyword evidence="3 6" id="KW-0812">Transmembrane</keyword>
<dbReference type="Proteomes" id="UP000245657">
    <property type="component" value="Unassembled WGS sequence"/>
</dbReference>
<feature type="transmembrane region" description="Helical" evidence="6">
    <location>
        <begin position="135"/>
        <end position="155"/>
    </location>
</feature>
<dbReference type="EMBL" id="QGMY01000002">
    <property type="protein sequence ID" value="PWR73800.1"/>
    <property type="molecule type" value="Genomic_DNA"/>
</dbReference>
<dbReference type="GO" id="GO:0022857">
    <property type="term" value="F:transmembrane transporter activity"/>
    <property type="evidence" value="ECO:0007669"/>
    <property type="project" value="InterPro"/>
</dbReference>
<feature type="transmembrane region" description="Helical" evidence="6">
    <location>
        <begin position="75"/>
        <end position="94"/>
    </location>
</feature>
<evidence type="ECO:0000256" key="6">
    <source>
        <dbReference type="SAM" id="Phobius"/>
    </source>
</evidence>
<dbReference type="InterPro" id="IPR011701">
    <property type="entry name" value="MFS"/>
</dbReference>
<feature type="transmembrane region" description="Helical" evidence="6">
    <location>
        <begin position="301"/>
        <end position="320"/>
    </location>
</feature>
<dbReference type="InterPro" id="IPR020846">
    <property type="entry name" value="MFS_dom"/>
</dbReference>
<organism evidence="8 9">
    <name type="scientific">Methanospirillum lacunae</name>
    <dbReference type="NCBI Taxonomy" id="668570"/>
    <lineage>
        <taxon>Archaea</taxon>
        <taxon>Methanobacteriati</taxon>
        <taxon>Methanobacteriota</taxon>
        <taxon>Stenosarchaea group</taxon>
        <taxon>Methanomicrobia</taxon>
        <taxon>Methanomicrobiales</taxon>
        <taxon>Methanospirillaceae</taxon>
        <taxon>Methanospirillum</taxon>
    </lineage>
</organism>
<feature type="transmembrane region" description="Helical" evidence="6">
    <location>
        <begin position="278"/>
        <end position="295"/>
    </location>
</feature>
<keyword evidence="5 6" id="KW-0472">Membrane</keyword>
<keyword evidence="9" id="KW-1185">Reference proteome</keyword>
<dbReference type="Pfam" id="PF07690">
    <property type="entry name" value="MFS_1"/>
    <property type="match status" value="1"/>
</dbReference>
<evidence type="ECO:0000256" key="5">
    <source>
        <dbReference type="ARBA" id="ARBA00023136"/>
    </source>
</evidence>
<evidence type="ECO:0000256" key="2">
    <source>
        <dbReference type="ARBA" id="ARBA00022475"/>
    </source>
</evidence>